<evidence type="ECO:0000313" key="3">
    <source>
        <dbReference type="Proteomes" id="UP000000998"/>
    </source>
</evidence>
<accession>A1U038</accession>
<name>A1U038_MARN8</name>
<dbReference type="EMBL" id="CP000514">
    <property type="protein sequence ID" value="ABM18357.1"/>
    <property type="molecule type" value="Genomic_DNA"/>
</dbReference>
<dbReference type="OrthoDB" id="6369839at2"/>
<feature type="chain" id="PRO_5002638883" evidence="1">
    <location>
        <begin position="22"/>
        <end position="160"/>
    </location>
</feature>
<feature type="signal peptide" evidence="1">
    <location>
        <begin position="1"/>
        <end position="21"/>
    </location>
</feature>
<dbReference type="RefSeq" id="WP_011784769.1">
    <property type="nucleotide sequence ID" value="NC_008740.1"/>
</dbReference>
<keyword evidence="1" id="KW-0732">Signal</keyword>
<dbReference type="HOGENOM" id="CLU_1650107_0_0_6"/>
<organism evidence="2 3">
    <name type="scientific">Marinobacter nauticus (strain ATCC 700491 / DSM 11845 / VT8)</name>
    <name type="common">Marinobacter aquaeolei</name>
    <dbReference type="NCBI Taxonomy" id="351348"/>
    <lineage>
        <taxon>Bacteria</taxon>
        <taxon>Pseudomonadati</taxon>
        <taxon>Pseudomonadota</taxon>
        <taxon>Gammaproteobacteria</taxon>
        <taxon>Pseudomonadales</taxon>
        <taxon>Marinobacteraceae</taxon>
        <taxon>Marinobacter</taxon>
    </lineage>
</organism>
<proteinExistence type="predicted"/>
<sequence precursor="true">MPHRLSVLLALSLCLSQPAAAGTDFDLQVCMAHSDRTSQIKCCEEMGIQEARCTRADREEARSTSHTPNQDKFFYCKTWDIDGSSEITHKWGKGTDFTYMPEKNLWEWRSEYSVRSIDVSGGFYETSLIKNGIDRIGECDPAYKWQYEKKREAIRQKYGN</sequence>
<dbReference type="AlphaFoldDB" id="A1U038"/>
<gene>
    <name evidence="2" type="ordered locus">Maqu_1267</name>
</gene>
<protein>
    <submittedName>
        <fullName evidence="2">Uncharacterized protein</fullName>
    </submittedName>
</protein>
<reference evidence="3" key="1">
    <citation type="journal article" date="2011" name="Appl. Environ. Microbiol.">
        <title>Genomic potential of Marinobacter aquaeolei, a biogeochemical 'opportunitroph'.</title>
        <authorList>
            <person name="Singer E."/>
            <person name="Webb E.A."/>
            <person name="Nelson W.C."/>
            <person name="Heidelberg J.F."/>
            <person name="Ivanova N."/>
            <person name="Pati A."/>
            <person name="Edwards K.J."/>
        </authorList>
    </citation>
    <scope>NUCLEOTIDE SEQUENCE [LARGE SCALE GENOMIC DNA]</scope>
    <source>
        <strain evidence="3">ATCC 700491 / DSM 11845 / VT8</strain>
    </source>
</reference>
<dbReference type="STRING" id="351348.Maqu_1267"/>
<evidence type="ECO:0000313" key="2">
    <source>
        <dbReference type="EMBL" id="ABM18357.1"/>
    </source>
</evidence>
<dbReference type="Proteomes" id="UP000000998">
    <property type="component" value="Chromosome"/>
</dbReference>
<dbReference type="KEGG" id="maq:Maqu_1267"/>
<evidence type="ECO:0000256" key="1">
    <source>
        <dbReference type="SAM" id="SignalP"/>
    </source>
</evidence>